<dbReference type="GO" id="GO:0005737">
    <property type="term" value="C:cytoplasm"/>
    <property type="evidence" value="ECO:0007669"/>
    <property type="project" value="TreeGrafter"/>
</dbReference>
<feature type="domain" description="Deoxynucleoside kinase" evidence="3">
    <location>
        <begin position="4"/>
        <end position="196"/>
    </location>
</feature>
<dbReference type="InterPro" id="IPR002624">
    <property type="entry name" value="DCK/DGK"/>
</dbReference>
<proteinExistence type="predicted"/>
<dbReference type="InterPro" id="IPR031314">
    <property type="entry name" value="DNK_dom"/>
</dbReference>
<evidence type="ECO:0000256" key="2">
    <source>
        <dbReference type="PIRSR" id="PIRSR000705-3"/>
    </source>
</evidence>
<dbReference type="GeneID" id="93529951"/>
<evidence type="ECO:0000259" key="3">
    <source>
        <dbReference type="Pfam" id="PF01712"/>
    </source>
</evidence>
<organism evidence="4 5">
    <name type="scientific">Mycoplasmopsis synoviae</name>
    <name type="common">Mycoplasma synoviae</name>
    <dbReference type="NCBI Taxonomy" id="2109"/>
    <lineage>
        <taxon>Bacteria</taxon>
        <taxon>Bacillati</taxon>
        <taxon>Mycoplasmatota</taxon>
        <taxon>Mycoplasmoidales</taxon>
        <taxon>Metamycoplasmataceae</taxon>
        <taxon>Mycoplasmopsis</taxon>
    </lineage>
</organism>
<accession>A0AAX3F0W4</accession>
<sequence length="217" mass="26162">MIVAVSGMISSGKSTLVKKLNSHYENNSLYLDEYKKDDEIFSTMLRWFLEKRENINLSFDLYVLNHHIESLKEIYEEFNEKFTKDDYLFLDRFPAEHAIFNKMDLVTNLNHKLAYDKALDNLLVNQIKPDLVLYLDIDFKTFQNRLTQRSRSEEVDNFENNIDYWKNLHMFYKQYFLELCKKYQIKYQIIDTNNLDEGQVLTKAISLIETFKNTKWK</sequence>
<feature type="binding site" evidence="2">
    <location>
        <begin position="7"/>
        <end position="15"/>
    </location>
    <ligand>
        <name>ATP</name>
        <dbReference type="ChEBI" id="CHEBI:30616"/>
    </ligand>
</feature>
<dbReference type="GO" id="GO:0019136">
    <property type="term" value="F:deoxynucleoside kinase activity"/>
    <property type="evidence" value="ECO:0007669"/>
    <property type="project" value="InterPro"/>
</dbReference>
<keyword evidence="2" id="KW-0547">Nucleotide-binding</keyword>
<dbReference type="PANTHER" id="PTHR10513">
    <property type="entry name" value="DEOXYNUCLEOSIDE KINASE"/>
    <property type="match status" value="1"/>
</dbReference>
<reference evidence="4" key="1">
    <citation type="submission" date="2022-10" db="EMBL/GenBank/DDBJ databases">
        <authorList>
            <person name="Wei X."/>
        </authorList>
    </citation>
    <scope>NUCLEOTIDE SEQUENCE</scope>
    <source>
        <strain evidence="4">SD2</strain>
    </source>
</reference>
<gene>
    <name evidence="4" type="ORF">OIE46_00815</name>
</gene>
<dbReference type="EMBL" id="CP107525">
    <property type="protein sequence ID" value="UZW64621.1"/>
    <property type="molecule type" value="Genomic_DNA"/>
</dbReference>
<keyword evidence="2" id="KW-0067">ATP-binding</keyword>
<dbReference type="RefSeq" id="WP_011283303.1">
    <property type="nucleotide sequence ID" value="NZ_CP034544.1"/>
</dbReference>
<dbReference type="GO" id="GO:0005524">
    <property type="term" value="F:ATP binding"/>
    <property type="evidence" value="ECO:0007669"/>
    <property type="project" value="UniProtKB-KW"/>
</dbReference>
<dbReference type="PANTHER" id="PTHR10513:SF35">
    <property type="entry name" value="DEOXYADENOSINE KINASE"/>
    <property type="match status" value="1"/>
</dbReference>
<dbReference type="AlphaFoldDB" id="A0AAX3F0W4"/>
<dbReference type="Proteomes" id="UP001164481">
    <property type="component" value="Chromosome"/>
</dbReference>
<dbReference type="SUPFAM" id="SSF52540">
    <property type="entry name" value="P-loop containing nucleoside triphosphate hydrolases"/>
    <property type="match status" value="1"/>
</dbReference>
<dbReference type="PIRSF" id="PIRSF000705">
    <property type="entry name" value="DNK"/>
    <property type="match status" value="1"/>
</dbReference>
<keyword evidence="4" id="KW-0418">Kinase</keyword>
<name>A0AAX3F0W4_MYCSY</name>
<dbReference type="Pfam" id="PF01712">
    <property type="entry name" value="dNK"/>
    <property type="match status" value="1"/>
</dbReference>
<feature type="binding site" evidence="2">
    <location>
        <begin position="145"/>
        <end position="149"/>
    </location>
    <ligand>
        <name>ATP</name>
        <dbReference type="ChEBI" id="CHEBI:30616"/>
    </ligand>
</feature>
<dbReference type="Gene3D" id="3.40.50.300">
    <property type="entry name" value="P-loop containing nucleotide triphosphate hydrolases"/>
    <property type="match status" value="1"/>
</dbReference>
<evidence type="ECO:0000256" key="1">
    <source>
        <dbReference type="PIRSR" id="PIRSR000705-1"/>
    </source>
</evidence>
<evidence type="ECO:0000313" key="4">
    <source>
        <dbReference type="EMBL" id="UZW64621.1"/>
    </source>
</evidence>
<evidence type="ECO:0000313" key="5">
    <source>
        <dbReference type="Proteomes" id="UP001164481"/>
    </source>
</evidence>
<reference evidence="4" key="2">
    <citation type="submission" date="2022-11" db="EMBL/GenBank/DDBJ databases">
        <title>complete genomes of mycoplasma synoviae ZX313 strain and SD2 strain.</title>
        <authorList>
            <person name="Zhong Q."/>
        </authorList>
    </citation>
    <scope>NUCLEOTIDE SEQUENCE</scope>
    <source>
        <strain evidence="4">SD2</strain>
    </source>
</reference>
<feature type="active site" description="Proton acceptor" evidence="1">
    <location>
        <position position="85"/>
    </location>
</feature>
<protein>
    <submittedName>
        <fullName evidence="4">Deoxynucleoside kinase</fullName>
    </submittedName>
</protein>
<dbReference type="InterPro" id="IPR050566">
    <property type="entry name" value="Deoxyribonucleoside_kinase"/>
</dbReference>
<dbReference type="InterPro" id="IPR027417">
    <property type="entry name" value="P-loop_NTPase"/>
</dbReference>
<keyword evidence="4" id="KW-0808">Transferase</keyword>